<organism evidence="1 2">
    <name type="scientific">Ktedonobacter robiniae</name>
    <dbReference type="NCBI Taxonomy" id="2778365"/>
    <lineage>
        <taxon>Bacteria</taxon>
        <taxon>Bacillati</taxon>
        <taxon>Chloroflexota</taxon>
        <taxon>Ktedonobacteria</taxon>
        <taxon>Ktedonobacterales</taxon>
        <taxon>Ktedonobacteraceae</taxon>
        <taxon>Ktedonobacter</taxon>
    </lineage>
</organism>
<dbReference type="Pfam" id="PF01244">
    <property type="entry name" value="Peptidase_M19"/>
    <property type="match status" value="1"/>
</dbReference>
<dbReference type="PANTHER" id="PTHR10443">
    <property type="entry name" value="MICROSOMAL DIPEPTIDASE"/>
    <property type="match status" value="1"/>
</dbReference>
<dbReference type="SUPFAM" id="SSF51556">
    <property type="entry name" value="Metallo-dependent hydrolases"/>
    <property type="match status" value="1"/>
</dbReference>
<evidence type="ECO:0008006" key="3">
    <source>
        <dbReference type="Google" id="ProtNLM"/>
    </source>
</evidence>
<protein>
    <recommendedName>
        <fullName evidence="3">Peptidase M19</fullName>
    </recommendedName>
</protein>
<dbReference type="Proteomes" id="UP000654345">
    <property type="component" value="Unassembled WGS sequence"/>
</dbReference>
<proteinExistence type="predicted"/>
<gene>
    <name evidence="1" type="ORF">KSB_21910</name>
</gene>
<dbReference type="Gene3D" id="3.20.20.140">
    <property type="entry name" value="Metal-dependent hydrolases"/>
    <property type="match status" value="1"/>
</dbReference>
<evidence type="ECO:0000313" key="2">
    <source>
        <dbReference type="Proteomes" id="UP000654345"/>
    </source>
</evidence>
<dbReference type="EMBL" id="BNJG01000001">
    <property type="protein sequence ID" value="GHO53716.1"/>
    <property type="molecule type" value="Genomic_DNA"/>
</dbReference>
<keyword evidence="2" id="KW-1185">Reference proteome</keyword>
<dbReference type="InterPro" id="IPR008257">
    <property type="entry name" value="Pept_M19"/>
</dbReference>
<reference evidence="1 2" key="1">
    <citation type="journal article" date="2021" name="Int. J. Syst. Evol. Microbiol.">
        <title>Reticulibacter mediterranei gen. nov., sp. nov., within the new family Reticulibacteraceae fam. nov., and Ktedonospora formicarum gen. nov., sp. nov., Ktedonobacter robiniae sp. nov., Dictyobacter formicarum sp. nov. and Dictyobacter arantiisoli sp. nov., belonging to the class Ktedonobacteria.</title>
        <authorList>
            <person name="Yabe S."/>
            <person name="Zheng Y."/>
            <person name="Wang C.M."/>
            <person name="Sakai Y."/>
            <person name="Abe K."/>
            <person name="Yokota A."/>
            <person name="Donadio S."/>
            <person name="Cavaletti L."/>
            <person name="Monciardini P."/>
        </authorList>
    </citation>
    <scope>NUCLEOTIDE SEQUENCE [LARGE SCALE GENOMIC DNA]</scope>
    <source>
        <strain evidence="1 2">SOSP1-30</strain>
    </source>
</reference>
<sequence length="368" mass="41257">MLIIDAHQDIAYNALEWGRDIRRSVYETRQREERYTGDPESHPTKGAGGIAMSGLPELRRAGFAMVCATIFCEPCSSQHIPACSKQLTQSYRTAEEAYQVGQAQFAYYHELVREPGISLILNQADLQRHLQAWEASSPEDPQRPFGIIPLMEGADPIRAPEEAEQWYAQGLRIIGLAWQGTRYSGGTRAPGPLPQLGRDLLRVMERVGIILDMSHSAEESFWQALESYSGPVMASHSNCRIYTPTDRHLSDEMIRALIERDAVIGMVPGNFFLNGEWRRNHRFPVTLEQVVRHIDHICQLSGDALHVGLGSDIDGGFGRDETPEELDTALDFVKIADVLRQNGYTEVDILNIMGGNWQRFLSRALPAG</sequence>
<dbReference type="PANTHER" id="PTHR10443:SF12">
    <property type="entry name" value="DIPEPTIDASE"/>
    <property type="match status" value="1"/>
</dbReference>
<dbReference type="InterPro" id="IPR032466">
    <property type="entry name" value="Metal_Hydrolase"/>
</dbReference>
<accession>A0ABQ3UM27</accession>
<dbReference type="RefSeq" id="WP_201370505.1">
    <property type="nucleotide sequence ID" value="NZ_BNJG01000001.1"/>
</dbReference>
<dbReference type="PROSITE" id="PS51365">
    <property type="entry name" value="RENAL_DIPEPTIDASE_2"/>
    <property type="match status" value="1"/>
</dbReference>
<evidence type="ECO:0000313" key="1">
    <source>
        <dbReference type="EMBL" id="GHO53716.1"/>
    </source>
</evidence>
<comment type="caution">
    <text evidence="1">The sequence shown here is derived from an EMBL/GenBank/DDBJ whole genome shotgun (WGS) entry which is preliminary data.</text>
</comment>
<name>A0ABQ3UM27_9CHLR</name>